<sequence>MQQLKVVAQSITDDLNSEESILIEMMEKGTDWLFKLVLFLGVPIFAYVSYQFLQL</sequence>
<organism evidence="2 3">
    <name type="scientific">Mesobacillus persicus</name>
    <dbReference type="NCBI Taxonomy" id="930146"/>
    <lineage>
        <taxon>Bacteria</taxon>
        <taxon>Bacillati</taxon>
        <taxon>Bacillota</taxon>
        <taxon>Bacilli</taxon>
        <taxon>Bacillales</taxon>
        <taxon>Bacillaceae</taxon>
        <taxon>Mesobacillus</taxon>
    </lineage>
</organism>
<evidence type="ECO:0000256" key="1">
    <source>
        <dbReference type="SAM" id="Phobius"/>
    </source>
</evidence>
<evidence type="ECO:0000313" key="3">
    <source>
        <dbReference type="Proteomes" id="UP000198553"/>
    </source>
</evidence>
<name>A0A1H8JFY9_9BACI</name>
<keyword evidence="1" id="KW-1133">Transmembrane helix</keyword>
<dbReference type="STRING" id="930146.SAMN05192533_12120"/>
<proteinExistence type="predicted"/>
<dbReference type="Proteomes" id="UP000198553">
    <property type="component" value="Unassembled WGS sequence"/>
</dbReference>
<accession>A0A1H8JFY9</accession>
<keyword evidence="3" id="KW-1185">Reference proteome</keyword>
<keyword evidence="1" id="KW-0472">Membrane</keyword>
<dbReference type="AlphaFoldDB" id="A0A1H8JFY9"/>
<evidence type="ECO:0000313" key="2">
    <source>
        <dbReference type="EMBL" id="SEN79679.1"/>
    </source>
</evidence>
<protein>
    <submittedName>
        <fullName evidence="2">Uncharacterized protein</fullName>
    </submittedName>
</protein>
<feature type="transmembrane region" description="Helical" evidence="1">
    <location>
        <begin position="32"/>
        <end position="53"/>
    </location>
</feature>
<reference evidence="3" key="1">
    <citation type="submission" date="2016-10" db="EMBL/GenBank/DDBJ databases">
        <authorList>
            <person name="Varghese N."/>
            <person name="Submissions S."/>
        </authorList>
    </citation>
    <scope>NUCLEOTIDE SEQUENCE [LARGE SCALE GENOMIC DNA]</scope>
    <source>
        <strain evidence="3">B48,IBRC-M 10115,DSM 25386,CECT 8001</strain>
    </source>
</reference>
<dbReference type="RefSeq" id="WP_170843960.1">
    <property type="nucleotide sequence ID" value="NZ_FOBW01000021.1"/>
</dbReference>
<keyword evidence="1" id="KW-0812">Transmembrane</keyword>
<gene>
    <name evidence="2" type="ORF">SAMN05192533_12120</name>
</gene>
<dbReference type="EMBL" id="FOBW01000021">
    <property type="protein sequence ID" value="SEN79679.1"/>
    <property type="molecule type" value="Genomic_DNA"/>
</dbReference>